<dbReference type="OrthoDB" id="7001878at2"/>
<evidence type="ECO:0000313" key="1">
    <source>
        <dbReference type="EMBL" id="QTH13665.1"/>
    </source>
</evidence>
<gene>
    <name evidence="1" type="ORF">C4C32_24465</name>
</gene>
<sequence length="75" mass="8573">MNHTIMGVVDGEDFASYEIALPIESKDLARIMNWIKEEEHLYDYQLDKAQIEALEEACSIELPRNLVLFLTSSGN</sequence>
<accession>A0A8B6UP38</accession>
<protein>
    <submittedName>
        <fullName evidence="1">Uncharacterized protein</fullName>
    </submittedName>
</protein>
<name>A0A8B6UP38_9PSED</name>
<proteinExistence type="predicted"/>
<reference evidence="1" key="1">
    <citation type="book" date="2019" name="MICROBIAL BIOTECHNOLOGY" publisher="Unknown Publisher">
        <title>Optimization of recombineering for directed mutagenesis of bacteria Pseudomonas corrugata 3'.</title>
        <authorList>
            <person name="Buinitskaja S.V."/>
            <person name="Pilipenok N."/>
            <person name="Valentovich L.N."/>
        </authorList>
    </citation>
    <scope>NUCLEOTIDE SEQUENCE</scope>
    <source>
        <strain evidence="1">3prime</strain>
    </source>
</reference>
<evidence type="ECO:0000313" key="2">
    <source>
        <dbReference type="Proteomes" id="UP000663914"/>
    </source>
</evidence>
<dbReference type="AlphaFoldDB" id="A0A8B6UP38"/>
<dbReference type="Proteomes" id="UP000663914">
    <property type="component" value="Chromosome"/>
</dbReference>
<reference evidence="1" key="2">
    <citation type="submission" date="2021-03" db="EMBL/GenBank/DDBJ databases">
        <authorList>
            <person name="Valentovich L.N."/>
            <person name="Akhremchuk A.E."/>
            <person name="Miamin V.E."/>
        </authorList>
    </citation>
    <scope>NUCLEOTIDE SEQUENCE</scope>
    <source>
        <strain evidence="1">3prime</strain>
    </source>
</reference>
<dbReference type="RefSeq" id="WP_024780787.1">
    <property type="nucleotide sequence ID" value="NZ_CP072011.1"/>
</dbReference>
<dbReference type="EMBL" id="CP072011">
    <property type="protein sequence ID" value="QTH13665.1"/>
    <property type="molecule type" value="Genomic_DNA"/>
</dbReference>
<organism evidence="1 2">
    <name type="scientific">Pseudomonas corrugata</name>
    <dbReference type="NCBI Taxonomy" id="47879"/>
    <lineage>
        <taxon>Bacteria</taxon>
        <taxon>Pseudomonadati</taxon>
        <taxon>Pseudomonadota</taxon>
        <taxon>Gammaproteobacteria</taxon>
        <taxon>Pseudomonadales</taxon>
        <taxon>Pseudomonadaceae</taxon>
        <taxon>Pseudomonas</taxon>
    </lineage>
</organism>